<evidence type="ECO:0000313" key="10">
    <source>
        <dbReference type="EMBL" id="WWD20404.1"/>
    </source>
</evidence>
<dbReference type="GO" id="GO:0005851">
    <property type="term" value="C:eukaryotic translation initiation factor 2B complex"/>
    <property type="evidence" value="ECO:0007669"/>
    <property type="project" value="TreeGrafter"/>
</dbReference>
<proteinExistence type="inferred from homology"/>
<dbReference type="SUPFAM" id="SSF100950">
    <property type="entry name" value="NagB/RpiA/CoA transferase-like"/>
    <property type="match status" value="1"/>
</dbReference>
<accession>A0A5M6BQ71</accession>
<comment type="subunit">
    <text evidence="8">Component of the translation initiation factor 2B (eIF2B) complex which is a heterodecamer of two sets of five different subunits: alpha, beta, gamma, delta and epsilon. Subunits alpha, beta and delta comprise a regulatory subcomplex and subunits epsilon and gamma comprise a catalytic subcomplex. Within the complex, the hexameric regulatory complex resides at the center, with the two heterodimeric catalytic subcomplexes bound on opposite sides.</text>
</comment>
<evidence type="ECO:0000256" key="6">
    <source>
        <dbReference type="ARBA" id="ARBA00044122"/>
    </source>
</evidence>
<name>A0A5M6BQ71_9TREE</name>
<sequence>MAAQTSLKPTDPNIRLTEALCTSLRRRQIVGSLNVALATAALVQNIVRSARYSTIDELLSLIKAVGRKLIDANPKELASTNIIRRILRMIREEYRAAAAAHIVSGPPSAPETPYLGPTTPGLHAPSNHYLSQTSTAATNINEFQFFPSSGGGVGGNSGLTRQTSLSNFVAMRHSRAQLERSGSLVDMSLSASTSSLFSPVRGITPETPGVSTMSLNRVDSEEFMKHSARLKPILVQAIDEVVGELETTHEDVARGAKEHIHSSELILTMGHSKTVETFLKQAYKDRKFTVVVAESAPSYLGHSLATSLSSSGIPTLLIPDSSIHAILPRVTKVLLGAHAVLANGGLFALSGSLACALAAKTHSKPVVVTTGQFKFAPAWNLYHEYGAVDFQGPGAVIGMDGNGGGGGVEGVEVVDPYYDYIRPELVQLFVTNEGDHSPSYIYRLIKEAYDDEDVEL</sequence>
<keyword evidence="3" id="KW-0963">Cytoplasm</keyword>
<dbReference type="GeneID" id="43591890"/>
<dbReference type="Pfam" id="PF01008">
    <property type="entry name" value="IF-2B"/>
    <property type="match status" value="1"/>
</dbReference>
<dbReference type="InterPro" id="IPR042529">
    <property type="entry name" value="IF_2B-like_C"/>
</dbReference>
<keyword evidence="5" id="KW-0648">Protein biosynthesis</keyword>
<evidence type="ECO:0000256" key="8">
    <source>
        <dbReference type="ARBA" id="ARBA00046432"/>
    </source>
</evidence>
<dbReference type="FunFam" id="3.40.50.10470:FF:000008">
    <property type="entry name" value="Translation initiation factor 2B, beta subunit"/>
    <property type="match status" value="1"/>
</dbReference>
<dbReference type="PANTHER" id="PTHR45859">
    <property type="entry name" value="TRANSLATION INITIATION FACTOR EIF-2B SUBUNIT BETA"/>
    <property type="match status" value="1"/>
</dbReference>
<dbReference type="KEGG" id="ksn:43591890"/>
<comment type="subcellular location">
    <subcellularLocation>
        <location evidence="1">Cytoplasm</location>
        <location evidence="1">Cytosol</location>
    </subcellularLocation>
</comment>
<evidence type="ECO:0000256" key="1">
    <source>
        <dbReference type="ARBA" id="ARBA00004514"/>
    </source>
</evidence>
<dbReference type="InterPro" id="IPR037171">
    <property type="entry name" value="NagB/RpiA_transferase-like"/>
</dbReference>
<evidence type="ECO:0000256" key="4">
    <source>
        <dbReference type="ARBA" id="ARBA00022540"/>
    </source>
</evidence>
<protein>
    <recommendedName>
        <fullName evidence="6">Translation initiation factor eIF2B subunit beta</fullName>
    </recommendedName>
    <alternativeName>
        <fullName evidence="7">eIF2B GDP-GTP exchange factor subunit beta</fullName>
    </alternativeName>
</protein>
<dbReference type="InterPro" id="IPR000649">
    <property type="entry name" value="IF-2B-related"/>
</dbReference>
<dbReference type="OrthoDB" id="269919at2759"/>
<dbReference type="Proteomes" id="UP000322225">
    <property type="component" value="Chromosome 8"/>
</dbReference>
<dbReference type="GO" id="GO:0003743">
    <property type="term" value="F:translation initiation factor activity"/>
    <property type="evidence" value="ECO:0007669"/>
    <property type="project" value="UniProtKB-KW"/>
</dbReference>
<keyword evidence="11" id="KW-1185">Reference proteome</keyword>
<evidence type="ECO:0000256" key="2">
    <source>
        <dbReference type="ARBA" id="ARBA00007251"/>
    </source>
</evidence>
<dbReference type="EMBL" id="CP144058">
    <property type="protein sequence ID" value="WWD20404.1"/>
    <property type="molecule type" value="Genomic_DNA"/>
</dbReference>
<dbReference type="PANTHER" id="PTHR45859:SF1">
    <property type="entry name" value="TRANSLATION INITIATION FACTOR EIF-2B SUBUNIT BETA"/>
    <property type="match status" value="1"/>
</dbReference>
<evidence type="ECO:0000313" key="11">
    <source>
        <dbReference type="Proteomes" id="UP000322225"/>
    </source>
</evidence>
<evidence type="ECO:0000256" key="5">
    <source>
        <dbReference type="ARBA" id="ARBA00022917"/>
    </source>
</evidence>
<reference evidence="10" key="1">
    <citation type="submission" date="2017-08" db="EMBL/GenBank/DDBJ databases">
        <authorList>
            <person name="Cuomo C."/>
            <person name="Billmyre B."/>
            <person name="Heitman J."/>
        </authorList>
    </citation>
    <scope>NUCLEOTIDE SEQUENCE</scope>
    <source>
        <strain evidence="10">CBS 12478</strain>
    </source>
</reference>
<keyword evidence="4" id="KW-0396">Initiation factor</keyword>
<dbReference type="Gene3D" id="3.40.50.10470">
    <property type="entry name" value="Translation initiation factor eif-2b, domain 2"/>
    <property type="match status" value="1"/>
</dbReference>
<dbReference type="AlphaFoldDB" id="A0A5M6BQ71"/>
<organism evidence="10 11">
    <name type="scientific">Kwoniella shandongensis</name>
    <dbReference type="NCBI Taxonomy" id="1734106"/>
    <lineage>
        <taxon>Eukaryota</taxon>
        <taxon>Fungi</taxon>
        <taxon>Dikarya</taxon>
        <taxon>Basidiomycota</taxon>
        <taxon>Agaricomycotina</taxon>
        <taxon>Tremellomycetes</taxon>
        <taxon>Tremellales</taxon>
        <taxon>Cryptococcaceae</taxon>
        <taxon>Kwoniella</taxon>
    </lineage>
</organism>
<dbReference type="GO" id="GO:0005829">
    <property type="term" value="C:cytosol"/>
    <property type="evidence" value="ECO:0007669"/>
    <property type="project" value="UniProtKB-SubCell"/>
</dbReference>
<gene>
    <name evidence="10" type="ORF">CI109_104880</name>
</gene>
<dbReference type="InterPro" id="IPR051855">
    <property type="entry name" value="eIF2B_beta_subunit"/>
</dbReference>
<dbReference type="RefSeq" id="XP_031857976.1">
    <property type="nucleotide sequence ID" value="XM_032007719.1"/>
</dbReference>
<dbReference type="GO" id="GO:0005085">
    <property type="term" value="F:guanyl-nucleotide exchange factor activity"/>
    <property type="evidence" value="ECO:0007669"/>
    <property type="project" value="TreeGrafter"/>
</dbReference>
<evidence type="ECO:0000256" key="7">
    <source>
        <dbReference type="ARBA" id="ARBA00044228"/>
    </source>
</evidence>
<evidence type="ECO:0000256" key="9">
    <source>
        <dbReference type="RuleBase" id="RU003814"/>
    </source>
</evidence>
<comment type="similarity">
    <text evidence="2 9">Belongs to the eIF-2B alpha/beta/delta subunits family.</text>
</comment>
<reference evidence="10" key="2">
    <citation type="submission" date="2024-01" db="EMBL/GenBank/DDBJ databases">
        <title>Comparative genomics of Cryptococcus and Kwoniella reveals pathogenesis evolution and contrasting modes of karyotype evolution via chromosome fusion or intercentromeric recombination.</title>
        <authorList>
            <person name="Coelho M.A."/>
            <person name="David-Palma M."/>
            <person name="Shea T."/>
            <person name="Bowers K."/>
            <person name="McGinley-Smith S."/>
            <person name="Mohammad A.W."/>
            <person name="Gnirke A."/>
            <person name="Yurkov A.M."/>
            <person name="Nowrousian M."/>
            <person name="Sun S."/>
            <person name="Cuomo C.A."/>
            <person name="Heitman J."/>
        </authorList>
    </citation>
    <scope>NUCLEOTIDE SEQUENCE</scope>
    <source>
        <strain evidence="10">CBS 12478</strain>
    </source>
</reference>
<evidence type="ECO:0000256" key="3">
    <source>
        <dbReference type="ARBA" id="ARBA00022490"/>
    </source>
</evidence>